<dbReference type="InterPro" id="IPR001466">
    <property type="entry name" value="Beta-lactam-related"/>
</dbReference>
<evidence type="ECO:0000259" key="10">
    <source>
        <dbReference type="PROSITE" id="PS50929"/>
    </source>
</evidence>
<keyword evidence="4" id="KW-0067">ATP-binding</keyword>
<feature type="transmembrane region" description="Helical" evidence="7">
    <location>
        <begin position="607"/>
        <end position="628"/>
    </location>
</feature>
<comment type="caution">
    <text evidence="11">The sequence shown here is derived from an EMBL/GenBank/DDBJ whole genome shotgun (WGS) entry which is preliminary data.</text>
</comment>
<dbReference type="Proteomes" id="UP001238450">
    <property type="component" value="Unassembled WGS sequence"/>
</dbReference>
<dbReference type="PROSITE" id="PS50929">
    <property type="entry name" value="ABC_TM1F"/>
    <property type="match status" value="1"/>
</dbReference>
<dbReference type="AlphaFoldDB" id="A0AAJ1TKE1"/>
<dbReference type="InterPro" id="IPR003439">
    <property type="entry name" value="ABC_transporter-like_ATP-bd"/>
</dbReference>
<feature type="transmembrane region" description="Helical" evidence="7">
    <location>
        <begin position="717"/>
        <end position="739"/>
    </location>
</feature>
<evidence type="ECO:0000256" key="4">
    <source>
        <dbReference type="ARBA" id="ARBA00022840"/>
    </source>
</evidence>
<feature type="domain" description="ABC transmembrane type-1" evidence="10">
    <location>
        <begin position="505"/>
        <end position="777"/>
    </location>
</feature>
<dbReference type="PANTHER" id="PTHR46825:SF11">
    <property type="entry name" value="PENICILLIN-BINDING PROTEIN 4"/>
    <property type="match status" value="1"/>
</dbReference>
<feature type="domain" description="ABC transporter" evidence="9">
    <location>
        <begin position="815"/>
        <end position="1032"/>
    </location>
</feature>
<dbReference type="GO" id="GO:0005524">
    <property type="term" value="F:ATP binding"/>
    <property type="evidence" value="ECO:0007669"/>
    <property type="project" value="UniProtKB-KW"/>
</dbReference>
<dbReference type="Gene3D" id="1.20.1560.10">
    <property type="entry name" value="ABC transporter type 1, transmembrane domain"/>
    <property type="match status" value="1"/>
</dbReference>
<feature type="transmembrane region" description="Helical" evidence="7">
    <location>
        <begin position="534"/>
        <end position="550"/>
    </location>
</feature>
<feature type="chain" id="PRO_5042510882" evidence="8">
    <location>
        <begin position="26"/>
        <end position="1032"/>
    </location>
</feature>
<proteinExistence type="predicted"/>
<evidence type="ECO:0000256" key="1">
    <source>
        <dbReference type="ARBA" id="ARBA00004651"/>
    </source>
</evidence>
<accession>A0AAJ1TKE1</accession>
<dbReference type="PROSITE" id="PS50893">
    <property type="entry name" value="ABC_TRANSPORTER_2"/>
    <property type="match status" value="1"/>
</dbReference>
<dbReference type="SUPFAM" id="SSF52540">
    <property type="entry name" value="P-loop containing nucleoside triphosphate hydrolases"/>
    <property type="match status" value="1"/>
</dbReference>
<dbReference type="InterPro" id="IPR003593">
    <property type="entry name" value="AAA+_ATPase"/>
</dbReference>
<evidence type="ECO:0000313" key="11">
    <source>
        <dbReference type="EMBL" id="MDQ0416190.1"/>
    </source>
</evidence>
<keyword evidence="6 7" id="KW-0472">Membrane</keyword>
<comment type="subcellular location">
    <subcellularLocation>
        <location evidence="1">Cell membrane</location>
        <topology evidence="1">Multi-pass membrane protein</topology>
    </subcellularLocation>
</comment>
<keyword evidence="3" id="KW-0547">Nucleotide-binding</keyword>
<dbReference type="GO" id="GO:0005886">
    <property type="term" value="C:plasma membrane"/>
    <property type="evidence" value="ECO:0007669"/>
    <property type="project" value="UniProtKB-SubCell"/>
</dbReference>
<reference evidence="11 12" key="1">
    <citation type="submission" date="2023-07" db="EMBL/GenBank/DDBJ databases">
        <title>Genomic Encyclopedia of Type Strains, Phase IV (KMG-IV): sequencing the most valuable type-strain genomes for metagenomic binning, comparative biology and taxonomic classification.</title>
        <authorList>
            <person name="Goeker M."/>
        </authorList>
    </citation>
    <scope>NUCLEOTIDE SEQUENCE [LARGE SCALE GENOMIC DNA]</scope>
    <source>
        <strain evidence="11 12">DSM 46876</strain>
    </source>
</reference>
<dbReference type="GO" id="GO:0016887">
    <property type="term" value="F:ATP hydrolysis activity"/>
    <property type="evidence" value="ECO:0007669"/>
    <property type="project" value="InterPro"/>
</dbReference>
<dbReference type="SUPFAM" id="SSF56601">
    <property type="entry name" value="beta-lactamase/transpeptidase-like"/>
    <property type="match status" value="1"/>
</dbReference>
<sequence>MKAFRLILLSMIICLGSFTPLLASAQQDLHHTTVDEVEQFINAQKEAGKIPGLAIVITQGDKTLYQKGFGYANVDQQKKIERNTLFEIGSTSKAFTAQALFQLEEKGLIRLDDLITKYIPWLTMTYQGKPSQITVEQFLHHTSGVPFKTIGQIPSSTADDALEQTVRKLVGVELSHRPGEKFEYATINYDVLGYVIQRVSGLSFEEYMKKNLFPELGLKDTYIQGNVPMDRMATGYKAGFTRALEYKAPLYRGNHPAGYVVSSIDDIEQWLKVQMGSVKVNEAVSKRITRSHEPDRKVAPDLDGSSYAAGWSVYQNGEGGQIAHSGNNPNFSSFFAFRPKDQLGVAVLANMNSDYTAAMGQGIMDMMNAKKVTKLTSDMYVKVDQVATAVTFILGTMALITLFFLSRIAIQIFKGKRTFVGVRLRTALLTMVFLTIMGGAFLGALYYLPEVFFQGLPWSFVTVWGPMTILTAVLSLGVVGILFCLYALLAKLFPKKNDKPIFYLGVLSLIGGLGNGLIIFMINSTLATDKGFNPALFGYFIMGIAIYVIGEKMVRTKLIDITNNIVYEKRMDLIGKILGTSYQNFELIPDGKIYATLNNDTETISRFSTIVITGITSSVTLLFCFVYLGFINFYGLLVSLGVILLSVGLYFIIGRSANLMWEQTRDIQNVFFKFINDIVGGFKELYLQKGKRADFHQAIEESCDAYRTKRALGEKKFVNVFVIGELLFVFVIGAVAFFFPILFPEIQKESLISYVFVFLYMTGPVHGILNSFPELFRIRISWKRMNELTLDLASTSQVEEVSPSVEQECKAVHSLQIEDVVYRYKSKSGETFSVGPLQYEFQSGEIVFITGGNGSGKSTLAKLITGLYSPDSGQVMMDHERIHSAEIGSHFSTIFSDVYLFDRLYGIHADRKQADIKRYLKLLEIEDKISVDANGMLSTVNLSTGQRKRVALMISYLEDKPFYLFDEWAADQDPEFRRFFYETLLPDLKDRGKCVIAVTHDDGYFHLADRVIKMEYGRILDLGKVEERTCFI</sequence>
<keyword evidence="2 7" id="KW-0812">Transmembrane</keyword>
<evidence type="ECO:0000256" key="3">
    <source>
        <dbReference type="ARBA" id="ARBA00022741"/>
    </source>
</evidence>
<dbReference type="InterPro" id="IPR027417">
    <property type="entry name" value="P-loop_NTPase"/>
</dbReference>
<evidence type="ECO:0000313" key="12">
    <source>
        <dbReference type="Proteomes" id="UP001238450"/>
    </source>
</evidence>
<dbReference type="RefSeq" id="WP_307250386.1">
    <property type="nucleotide sequence ID" value="NZ_JAUSUV010000001.1"/>
</dbReference>
<protein>
    <submittedName>
        <fullName evidence="11">Cyclic peptide transporter</fullName>
    </submittedName>
</protein>
<feature type="transmembrane region" description="Helical" evidence="7">
    <location>
        <begin position="751"/>
        <end position="769"/>
    </location>
</feature>
<evidence type="ECO:0000256" key="8">
    <source>
        <dbReference type="SAM" id="SignalP"/>
    </source>
</evidence>
<dbReference type="Pfam" id="PF00005">
    <property type="entry name" value="ABC_tran"/>
    <property type="match status" value="1"/>
</dbReference>
<keyword evidence="5 7" id="KW-1133">Transmembrane helix</keyword>
<dbReference type="InterPro" id="IPR012338">
    <property type="entry name" value="Beta-lactam/transpept-like"/>
</dbReference>
<dbReference type="Gene3D" id="3.40.710.10">
    <property type="entry name" value="DD-peptidase/beta-lactamase superfamily"/>
    <property type="match status" value="1"/>
</dbReference>
<feature type="transmembrane region" description="Helical" evidence="7">
    <location>
        <begin position="386"/>
        <end position="405"/>
    </location>
</feature>
<evidence type="ECO:0000256" key="5">
    <source>
        <dbReference type="ARBA" id="ARBA00022989"/>
    </source>
</evidence>
<evidence type="ECO:0000256" key="7">
    <source>
        <dbReference type="SAM" id="Phobius"/>
    </source>
</evidence>
<feature type="transmembrane region" description="Helical" evidence="7">
    <location>
        <begin position="501"/>
        <end position="522"/>
    </location>
</feature>
<feature type="transmembrane region" description="Helical" evidence="7">
    <location>
        <begin position="468"/>
        <end position="489"/>
    </location>
</feature>
<dbReference type="SUPFAM" id="SSF90123">
    <property type="entry name" value="ABC transporter transmembrane region"/>
    <property type="match status" value="1"/>
</dbReference>
<dbReference type="Gene3D" id="3.40.50.300">
    <property type="entry name" value="P-loop containing nucleotide triphosphate hydrolases"/>
    <property type="match status" value="1"/>
</dbReference>
<dbReference type="EMBL" id="JAUSUV010000001">
    <property type="protein sequence ID" value="MDQ0416190.1"/>
    <property type="molecule type" value="Genomic_DNA"/>
</dbReference>
<evidence type="ECO:0000256" key="6">
    <source>
        <dbReference type="ARBA" id="ARBA00023136"/>
    </source>
</evidence>
<dbReference type="GO" id="GO:0015833">
    <property type="term" value="P:peptide transport"/>
    <property type="evidence" value="ECO:0007669"/>
    <property type="project" value="InterPro"/>
</dbReference>
<gene>
    <name evidence="11" type="ORF">J2Z48_000348</name>
</gene>
<feature type="transmembrane region" description="Helical" evidence="7">
    <location>
        <begin position="634"/>
        <end position="653"/>
    </location>
</feature>
<dbReference type="NCBIfam" id="TIGR01194">
    <property type="entry name" value="cyc_pep_trnsptr"/>
    <property type="match status" value="1"/>
</dbReference>
<dbReference type="GO" id="GO:1904680">
    <property type="term" value="F:peptide transmembrane transporter activity"/>
    <property type="evidence" value="ECO:0007669"/>
    <property type="project" value="InterPro"/>
</dbReference>
<organism evidence="11 12">
    <name type="scientific">Croceifilum oryzae</name>
    <dbReference type="NCBI Taxonomy" id="1553429"/>
    <lineage>
        <taxon>Bacteria</taxon>
        <taxon>Bacillati</taxon>
        <taxon>Bacillota</taxon>
        <taxon>Bacilli</taxon>
        <taxon>Bacillales</taxon>
        <taxon>Thermoactinomycetaceae</taxon>
        <taxon>Croceifilum</taxon>
    </lineage>
</organism>
<keyword evidence="12" id="KW-1185">Reference proteome</keyword>
<dbReference type="PANTHER" id="PTHR46825">
    <property type="entry name" value="D-ALANYL-D-ALANINE-CARBOXYPEPTIDASE/ENDOPEPTIDASE AMPH"/>
    <property type="match status" value="1"/>
</dbReference>
<dbReference type="SMART" id="SM00382">
    <property type="entry name" value="AAA"/>
    <property type="match status" value="1"/>
</dbReference>
<evidence type="ECO:0000259" key="9">
    <source>
        <dbReference type="PROSITE" id="PS50893"/>
    </source>
</evidence>
<dbReference type="GO" id="GO:0140359">
    <property type="term" value="F:ABC-type transporter activity"/>
    <property type="evidence" value="ECO:0007669"/>
    <property type="project" value="InterPro"/>
</dbReference>
<dbReference type="Pfam" id="PF00144">
    <property type="entry name" value="Beta-lactamase"/>
    <property type="match status" value="1"/>
</dbReference>
<feature type="signal peptide" evidence="8">
    <location>
        <begin position="1"/>
        <end position="25"/>
    </location>
</feature>
<dbReference type="InterPro" id="IPR005898">
    <property type="entry name" value="Cyc_pep_transpt_SyrD/YojI"/>
</dbReference>
<evidence type="ECO:0000256" key="2">
    <source>
        <dbReference type="ARBA" id="ARBA00022692"/>
    </source>
</evidence>
<keyword evidence="8" id="KW-0732">Signal</keyword>
<feature type="transmembrane region" description="Helical" evidence="7">
    <location>
        <begin position="426"/>
        <end position="448"/>
    </location>
</feature>
<name>A0AAJ1TKE1_9BACL</name>
<dbReference type="InterPro" id="IPR036640">
    <property type="entry name" value="ABC1_TM_sf"/>
</dbReference>
<dbReference type="InterPro" id="IPR011527">
    <property type="entry name" value="ABC1_TM_dom"/>
</dbReference>
<dbReference type="InterPro" id="IPR050491">
    <property type="entry name" value="AmpC-like"/>
</dbReference>